<dbReference type="Gene3D" id="3.30.420.10">
    <property type="entry name" value="Ribonuclease H-like superfamily/Ribonuclease H"/>
    <property type="match status" value="1"/>
</dbReference>
<dbReference type="InterPro" id="IPR050863">
    <property type="entry name" value="CenT-Element_Derived"/>
</dbReference>
<dbReference type="Proteomes" id="UP000077521">
    <property type="component" value="Unassembled WGS sequence"/>
</dbReference>
<sequence length="440" mass="49427">MSHDKNTCAKFFHKLKEVIAEHGISPDDIWNMDEIGFRIGIGGQQWIVTLCSSREARIASSTSRESVTCVEAVSAKGEHIAPLIIISGSQHSESWAQNSLPSEALIAVNDSGYSDDMLALRWIQHFADRTKKMTRGQKRLLIFDGHGSHCTRQFIQICTENDIIPFTLPPHSSHFLQPLDVSVFQPYKHWHKEAVDQATRTGCGNFGKTEFLAALNSIRIKTFKTGTIQSGFRRTGIHPFRPSEVLRRFDTETSAPIFSSSPPGSPAPAAPTTPQTIRSLKRAAETIEERTEELSPLLRRQVQAFVRGSMQQAQTGELAVKGLEEQTAAQKERDKRKERQRRVTQSGGVLSLEEAREICQDKLDKEKREQARREWTLLKKAAAKRKAEGWGKIYAEMRRKVKKLQKGAAEALAEALFDSEEDAKEETENVLSEDDFGEVS</sequence>
<dbReference type="InterPro" id="IPR004875">
    <property type="entry name" value="DDE_SF_endonuclease_dom"/>
</dbReference>
<evidence type="ECO:0000313" key="4">
    <source>
        <dbReference type="Proteomes" id="UP000077521"/>
    </source>
</evidence>
<feature type="region of interest" description="Disordered" evidence="1">
    <location>
        <begin position="418"/>
        <end position="440"/>
    </location>
</feature>
<evidence type="ECO:0000256" key="1">
    <source>
        <dbReference type="SAM" id="MobiDB-lite"/>
    </source>
</evidence>
<feature type="compositionally biased region" description="Acidic residues" evidence="1">
    <location>
        <begin position="431"/>
        <end position="440"/>
    </location>
</feature>
<dbReference type="Pfam" id="PF03184">
    <property type="entry name" value="DDE_1"/>
    <property type="match status" value="1"/>
</dbReference>
<dbReference type="GO" id="GO:0003677">
    <property type="term" value="F:DNA binding"/>
    <property type="evidence" value="ECO:0007669"/>
    <property type="project" value="TreeGrafter"/>
</dbReference>
<dbReference type="EMBL" id="LWDF02002298">
    <property type="protein sequence ID" value="KAE8236285.1"/>
    <property type="molecule type" value="Genomic_DNA"/>
</dbReference>
<dbReference type="InterPro" id="IPR036397">
    <property type="entry name" value="RNaseH_sf"/>
</dbReference>
<evidence type="ECO:0000313" key="3">
    <source>
        <dbReference type="EMBL" id="KAE8236285.1"/>
    </source>
</evidence>
<gene>
    <name evidence="3" type="ORF">A4X13_0g9200</name>
</gene>
<evidence type="ECO:0000259" key="2">
    <source>
        <dbReference type="Pfam" id="PF03184"/>
    </source>
</evidence>
<proteinExistence type="predicted"/>
<feature type="domain" description="DDE-1" evidence="2">
    <location>
        <begin position="66"/>
        <end position="197"/>
    </location>
</feature>
<keyword evidence="4" id="KW-1185">Reference proteome</keyword>
<organism evidence="3 4">
    <name type="scientific">Tilletia indica</name>
    <dbReference type="NCBI Taxonomy" id="43049"/>
    <lineage>
        <taxon>Eukaryota</taxon>
        <taxon>Fungi</taxon>
        <taxon>Dikarya</taxon>
        <taxon>Basidiomycota</taxon>
        <taxon>Ustilaginomycotina</taxon>
        <taxon>Exobasidiomycetes</taxon>
        <taxon>Tilletiales</taxon>
        <taxon>Tilletiaceae</taxon>
        <taxon>Tilletia</taxon>
    </lineage>
</organism>
<comment type="caution">
    <text evidence="3">The sequence shown here is derived from an EMBL/GenBank/DDBJ whole genome shotgun (WGS) entry which is preliminary data.</text>
</comment>
<dbReference type="GO" id="GO:0005634">
    <property type="term" value="C:nucleus"/>
    <property type="evidence" value="ECO:0007669"/>
    <property type="project" value="TreeGrafter"/>
</dbReference>
<dbReference type="PANTHER" id="PTHR19303">
    <property type="entry name" value="TRANSPOSON"/>
    <property type="match status" value="1"/>
</dbReference>
<name>A0A8T8SAV2_9BASI</name>
<accession>A0A8T8SAV2</accession>
<reference evidence="3" key="1">
    <citation type="submission" date="2016-04" db="EMBL/GenBank/DDBJ databases">
        <authorList>
            <person name="Nguyen H.D."/>
            <person name="Samba Siva P."/>
            <person name="Cullis J."/>
            <person name="Levesque C.A."/>
            <person name="Hambleton S."/>
        </authorList>
    </citation>
    <scope>NUCLEOTIDE SEQUENCE</scope>
    <source>
        <strain evidence="3">DAOMC 236416</strain>
    </source>
</reference>
<feature type="region of interest" description="Disordered" evidence="1">
    <location>
        <begin position="327"/>
        <end position="348"/>
    </location>
</feature>
<dbReference type="PANTHER" id="PTHR19303:SF74">
    <property type="entry name" value="POGO TRANSPOSABLE ELEMENT WITH KRAB DOMAIN"/>
    <property type="match status" value="1"/>
</dbReference>
<protein>
    <recommendedName>
        <fullName evidence="2">DDE-1 domain-containing protein</fullName>
    </recommendedName>
</protein>
<dbReference type="AlphaFoldDB" id="A0A8T8SAV2"/>
<feature type="region of interest" description="Disordered" evidence="1">
    <location>
        <begin position="254"/>
        <end position="275"/>
    </location>
</feature>
<reference evidence="3" key="2">
    <citation type="journal article" date="2019" name="IMA Fungus">
        <title>Genome sequencing and comparison of five Tilletia species to identify candidate genes for the detection of regulated species infecting wheat.</title>
        <authorList>
            <person name="Nguyen H.D.T."/>
            <person name="Sultana T."/>
            <person name="Kesanakurti P."/>
            <person name="Hambleton S."/>
        </authorList>
    </citation>
    <scope>NUCLEOTIDE SEQUENCE</scope>
    <source>
        <strain evidence="3">DAOMC 236416</strain>
    </source>
</reference>